<proteinExistence type="inferred from homology"/>
<evidence type="ECO:0000313" key="5">
    <source>
        <dbReference type="Proteomes" id="UP000244855"/>
    </source>
</evidence>
<organism evidence="4 5">
    <name type="scientific">Periconia macrospinosa</name>
    <dbReference type="NCBI Taxonomy" id="97972"/>
    <lineage>
        <taxon>Eukaryota</taxon>
        <taxon>Fungi</taxon>
        <taxon>Dikarya</taxon>
        <taxon>Ascomycota</taxon>
        <taxon>Pezizomycotina</taxon>
        <taxon>Dothideomycetes</taxon>
        <taxon>Pleosporomycetidae</taxon>
        <taxon>Pleosporales</taxon>
        <taxon>Massarineae</taxon>
        <taxon>Periconiaceae</taxon>
        <taxon>Periconia</taxon>
    </lineage>
</organism>
<accession>A0A2V1DUF0</accession>
<comment type="similarity">
    <text evidence="1">Belongs to the tpcK family.</text>
</comment>
<evidence type="ECO:0000256" key="1">
    <source>
        <dbReference type="ARBA" id="ARBA00005986"/>
    </source>
</evidence>
<dbReference type="GO" id="GO:0016491">
    <property type="term" value="F:oxidoreductase activity"/>
    <property type="evidence" value="ECO:0007669"/>
    <property type="project" value="InterPro"/>
</dbReference>
<keyword evidence="5" id="KW-1185">Reference proteome</keyword>
<feature type="domain" description="EthD" evidence="3">
    <location>
        <begin position="60"/>
        <end position="156"/>
    </location>
</feature>
<protein>
    <recommendedName>
        <fullName evidence="3">EthD domain-containing protein</fullName>
    </recommendedName>
</protein>
<evidence type="ECO:0000259" key="3">
    <source>
        <dbReference type="Pfam" id="PF07110"/>
    </source>
</evidence>
<dbReference type="Gene3D" id="3.30.70.100">
    <property type="match status" value="1"/>
</dbReference>
<gene>
    <name evidence="4" type="ORF">DM02DRAFT_727764</name>
</gene>
<dbReference type="AlphaFoldDB" id="A0A2V1DUF0"/>
<dbReference type="InterPro" id="IPR011008">
    <property type="entry name" value="Dimeric_a/b-barrel"/>
</dbReference>
<dbReference type="SUPFAM" id="SSF54909">
    <property type="entry name" value="Dimeric alpha+beta barrel"/>
    <property type="match status" value="1"/>
</dbReference>
<evidence type="ECO:0000313" key="4">
    <source>
        <dbReference type="EMBL" id="PVI01572.1"/>
    </source>
</evidence>
<keyword evidence="2" id="KW-0732">Signal</keyword>
<reference evidence="4 5" key="1">
    <citation type="journal article" date="2018" name="Sci. Rep.">
        <title>Comparative genomics provides insights into the lifestyle and reveals functional heterogeneity of dark septate endophytic fungi.</title>
        <authorList>
            <person name="Knapp D.G."/>
            <person name="Nemeth J.B."/>
            <person name="Barry K."/>
            <person name="Hainaut M."/>
            <person name="Henrissat B."/>
            <person name="Johnson J."/>
            <person name="Kuo A."/>
            <person name="Lim J.H.P."/>
            <person name="Lipzen A."/>
            <person name="Nolan M."/>
            <person name="Ohm R.A."/>
            <person name="Tamas L."/>
            <person name="Grigoriev I.V."/>
            <person name="Spatafora J.W."/>
            <person name="Nagy L.G."/>
            <person name="Kovacs G.M."/>
        </authorList>
    </citation>
    <scope>NUCLEOTIDE SEQUENCE [LARGE SCALE GENOMIC DNA]</scope>
    <source>
        <strain evidence="4 5">DSE2036</strain>
    </source>
</reference>
<dbReference type="InterPro" id="IPR009799">
    <property type="entry name" value="EthD_dom"/>
</dbReference>
<name>A0A2V1DUF0_9PLEO</name>
<dbReference type="OrthoDB" id="2519291at2759"/>
<feature type="chain" id="PRO_5016054047" description="EthD domain-containing protein" evidence="2">
    <location>
        <begin position="23"/>
        <end position="174"/>
    </location>
</feature>
<dbReference type="Proteomes" id="UP000244855">
    <property type="component" value="Unassembled WGS sequence"/>
</dbReference>
<dbReference type="Pfam" id="PF07110">
    <property type="entry name" value="EthD"/>
    <property type="match status" value="1"/>
</dbReference>
<evidence type="ECO:0000256" key="2">
    <source>
        <dbReference type="SAM" id="SignalP"/>
    </source>
</evidence>
<dbReference type="EMBL" id="KZ805355">
    <property type="protein sequence ID" value="PVI01572.1"/>
    <property type="molecule type" value="Genomic_DNA"/>
</dbReference>
<feature type="signal peptide" evidence="2">
    <location>
        <begin position="1"/>
        <end position="22"/>
    </location>
</feature>
<sequence>MKFLSTSWLIPSFLAISSLTMAASIPAADVAALPAEVRAQLAARDSASDQYLVAAFETRKPELSVAQFIDYYDNVHVPIIKENMGDSFPLTHSRYYLKRQNGSDTPVIFGGQLSDFNYDVITIMTFENENALNAFNTKYQDPTIGGNIQASAEKFIISSILRIIGLNPPHVTYK</sequence>